<proteinExistence type="predicted"/>
<evidence type="ECO:0000313" key="1">
    <source>
        <dbReference type="EMBL" id="TCU08404.1"/>
    </source>
</evidence>
<name>A0A4R3PS52_RHISU</name>
<dbReference type="RefSeq" id="WP_087002927.1">
    <property type="nucleotide sequence ID" value="NZ_FWER01000051.1"/>
</dbReference>
<dbReference type="EMBL" id="SMBH01000027">
    <property type="protein sequence ID" value="TCU08404.1"/>
    <property type="molecule type" value="Genomic_DNA"/>
</dbReference>
<accession>A0A4R3PS52</accession>
<organism evidence="1 2">
    <name type="scientific">Rhizobium sullae</name>
    <name type="common">Rhizobium hedysari</name>
    <dbReference type="NCBI Taxonomy" id="50338"/>
    <lineage>
        <taxon>Bacteria</taxon>
        <taxon>Pseudomonadati</taxon>
        <taxon>Pseudomonadota</taxon>
        <taxon>Alphaproteobacteria</taxon>
        <taxon>Hyphomicrobiales</taxon>
        <taxon>Rhizobiaceae</taxon>
        <taxon>Rhizobium/Agrobacterium group</taxon>
        <taxon>Rhizobium</taxon>
    </lineage>
</organism>
<dbReference type="Proteomes" id="UP000294576">
    <property type="component" value="Unassembled WGS sequence"/>
</dbReference>
<comment type="caution">
    <text evidence="1">The sequence shown here is derived from an EMBL/GenBank/DDBJ whole genome shotgun (WGS) entry which is preliminary data.</text>
</comment>
<gene>
    <name evidence="1" type="ORF">EV132_12754</name>
</gene>
<evidence type="ECO:0000313" key="2">
    <source>
        <dbReference type="Proteomes" id="UP000294576"/>
    </source>
</evidence>
<reference evidence="1 2" key="1">
    <citation type="submission" date="2019-03" db="EMBL/GenBank/DDBJ databases">
        <title>Genomic Encyclopedia of Type Strains, Phase IV (KMG-V): Genome sequencing to study the core and pangenomes of soil and plant-associated prokaryotes.</title>
        <authorList>
            <person name="Whitman W."/>
        </authorList>
    </citation>
    <scope>NUCLEOTIDE SEQUENCE [LARGE SCALE GENOMIC DNA]</scope>
    <source>
        <strain evidence="1 2">Hc14</strain>
    </source>
</reference>
<evidence type="ECO:0008006" key="3">
    <source>
        <dbReference type="Google" id="ProtNLM"/>
    </source>
</evidence>
<sequence length="92" mass="10526">MDTAREAAHRGLLKLMLRLPLLRGQLQLLWQKDADLEPLCEAYEDATTTLERLLKRTGDGEDGLIEEYRTVCLALETDIVARCRARKARTRS</sequence>
<dbReference type="AlphaFoldDB" id="A0A4R3PS52"/>
<protein>
    <recommendedName>
        <fullName evidence="3">Nodulation protein</fullName>
    </recommendedName>
</protein>
<dbReference type="OrthoDB" id="8420657at2"/>